<dbReference type="AlphaFoldDB" id="A0A2K0WCY9"/>
<dbReference type="Proteomes" id="UP000236664">
    <property type="component" value="Unassembled WGS sequence"/>
</dbReference>
<protein>
    <submittedName>
        <fullName evidence="6">Uncharacterized protein</fullName>
    </submittedName>
</protein>
<feature type="transmembrane region" description="Helical" evidence="4">
    <location>
        <begin position="61"/>
        <end position="82"/>
    </location>
</feature>
<feature type="chain" id="PRO_5016298875" evidence="5">
    <location>
        <begin position="22"/>
        <end position="1107"/>
    </location>
</feature>
<dbReference type="STRING" id="42673.A0A2K0WCY9"/>
<keyword evidence="4" id="KW-0472">Membrane</keyword>
<keyword evidence="4" id="KW-1133">Transmembrane helix</keyword>
<evidence type="ECO:0000256" key="3">
    <source>
        <dbReference type="PROSITE-ProRule" id="PRU00023"/>
    </source>
</evidence>
<feature type="repeat" description="ANK" evidence="3">
    <location>
        <begin position="976"/>
        <end position="1008"/>
    </location>
</feature>
<dbReference type="PANTHER" id="PTHR24173">
    <property type="entry name" value="ANKYRIN REPEAT CONTAINING"/>
    <property type="match status" value="1"/>
</dbReference>
<evidence type="ECO:0000256" key="5">
    <source>
        <dbReference type="SAM" id="SignalP"/>
    </source>
</evidence>
<dbReference type="Pfam" id="PF00023">
    <property type="entry name" value="Ank"/>
    <property type="match status" value="1"/>
</dbReference>
<keyword evidence="5" id="KW-0732">Signal</keyword>
<feature type="transmembrane region" description="Helical" evidence="4">
    <location>
        <begin position="397"/>
        <end position="417"/>
    </location>
</feature>
<organism evidence="6 7">
    <name type="scientific">Gibberella nygamai</name>
    <name type="common">Bean root rot disease fungus</name>
    <name type="synonym">Fusarium nygamai</name>
    <dbReference type="NCBI Taxonomy" id="42673"/>
    <lineage>
        <taxon>Eukaryota</taxon>
        <taxon>Fungi</taxon>
        <taxon>Dikarya</taxon>
        <taxon>Ascomycota</taxon>
        <taxon>Pezizomycotina</taxon>
        <taxon>Sordariomycetes</taxon>
        <taxon>Hypocreomycetidae</taxon>
        <taxon>Hypocreales</taxon>
        <taxon>Nectriaceae</taxon>
        <taxon>Fusarium</taxon>
        <taxon>Fusarium fujikuroi species complex</taxon>
    </lineage>
</organism>
<evidence type="ECO:0000313" key="6">
    <source>
        <dbReference type="EMBL" id="PNP80126.1"/>
    </source>
</evidence>
<dbReference type="InterPro" id="IPR002110">
    <property type="entry name" value="Ankyrin_rpt"/>
</dbReference>
<keyword evidence="4" id="KW-0812">Transmembrane</keyword>
<dbReference type="SUPFAM" id="SSF48403">
    <property type="entry name" value="Ankyrin repeat"/>
    <property type="match status" value="1"/>
</dbReference>
<feature type="signal peptide" evidence="5">
    <location>
        <begin position="1"/>
        <end position="21"/>
    </location>
</feature>
<reference evidence="6 7" key="1">
    <citation type="submission" date="2017-06" db="EMBL/GenBank/DDBJ databases">
        <title>Genome of Fusarium nygamai isolate CS10214.</title>
        <authorList>
            <person name="Gardiner D.M."/>
            <person name="Obanor F."/>
            <person name="Kazan K."/>
        </authorList>
    </citation>
    <scope>NUCLEOTIDE SEQUENCE [LARGE SCALE GENOMIC DNA]</scope>
    <source>
        <strain evidence="6 7">CS10214</strain>
    </source>
</reference>
<dbReference type="PANTHER" id="PTHR24173:SF74">
    <property type="entry name" value="ANKYRIN REPEAT DOMAIN-CONTAINING PROTEIN 16"/>
    <property type="match status" value="1"/>
</dbReference>
<feature type="transmembrane region" description="Helical" evidence="4">
    <location>
        <begin position="226"/>
        <end position="245"/>
    </location>
</feature>
<keyword evidence="2 3" id="KW-0040">ANK repeat</keyword>
<dbReference type="OrthoDB" id="194358at2759"/>
<comment type="caution">
    <text evidence="6">The sequence shown here is derived from an EMBL/GenBank/DDBJ whole genome shotgun (WGS) entry which is preliminary data.</text>
</comment>
<name>A0A2K0WCY9_GIBNY</name>
<dbReference type="EMBL" id="MTQA01000083">
    <property type="protein sequence ID" value="PNP80126.1"/>
    <property type="molecule type" value="Genomic_DNA"/>
</dbReference>
<feature type="repeat" description="ANK" evidence="3">
    <location>
        <begin position="1009"/>
        <end position="1041"/>
    </location>
</feature>
<dbReference type="PROSITE" id="PS50088">
    <property type="entry name" value="ANK_REPEAT"/>
    <property type="match status" value="2"/>
</dbReference>
<evidence type="ECO:0000313" key="7">
    <source>
        <dbReference type="Proteomes" id="UP000236664"/>
    </source>
</evidence>
<proteinExistence type="predicted"/>
<dbReference type="Gene3D" id="1.25.40.20">
    <property type="entry name" value="Ankyrin repeat-containing domain"/>
    <property type="match status" value="1"/>
</dbReference>
<dbReference type="PROSITE" id="PS50297">
    <property type="entry name" value="ANK_REP_REGION"/>
    <property type="match status" value="2"/>
</dbReference>
<evidence type="ECO:0000256" key="1">
    <source>
        <dbReference type="ARBA" id="ARBA00022737"/>
    </source>
</evidence>
<dbReference type="InterPro" id="IPR036770">
    <property type="entry name" value="Ankyrin_rpt-contain_sf"/>
</dbReference>
<sequence length="1107" mass="122715">MLAAGRHRLFVGVCFAACVVANMGDDLANNLPADLAPLLSLFGERVTMQFISQSTGWADHIILAVAPLGIITVIVCAIRVGGPTWLRAIIGRARESFAVVEAEVMSSTSHEVCELWNGQEVVRVMGEGLIREFIIMVPAGSDWDGNSATVETKDQDEYLNERGFTIQERIFGKLDIEEGIGHAGKDGLSVVIIRRKETEDNKEHETKDIAPNLTLNIHSRVGRGELYAVALFGILVQLGILAYYACSTYYSPFRFHLLNKDDVIENYAFSCTAAGTTLIVAGMLICSLIVEKSTSEKRYLPISKANEARVVWLQRPGTVNDQTFESFAIYPESPQAVITTSRRASRTRSQGRETSSDKSWWECVSGWELNEVLTLMGMFFSISGFIVQFVGLRAMHWTASVTLLGATILMTCLRVLVRRNLAQVPKSQRLLAGDVKNAPWMGHPKVDEDGLKRPCADSGGWDWRISSVENPETLNKLCPSSDTYRHMKPQQINQSVGQTLGLAKQAVKAHNKAMKIREDLGGLANWHGPAYAEAIVLARAIEMTMDTLLKPHPANPLFTWSLTARWPCGGPNSESIDFLVRLENQKWKVSSNEIDAALSLWLYSVYKDENILGNIASDGAGVRTTEMMEERNLRLLGSHTPALHRDLRWWMPDGAIRVIAVGSDSSGQHHMTVEVKPHQVVGFASNPELGSAEGRIYLFETFNDTPRDTSNGNGTLAVESYSPLKTIYTQHMFSAFMWALAKAMEPIPTRAEIRLKDTDGLSNSPPWQFLSFHNTTLSKLAKNIQSTGLGSLEEVYLAIIPPLSAWNKLPRTDVIVEWTREHTKRHEQLGHWKEATDAYLWLFEVSKTFSEQSNKATAVLMEYLRTVTLAVELKGAQAYGEEDTKRLMKEKWRLETKMKTADQEVLSSLMRLYTGEGRGWECDVVQGTGSGAEEDPPYPKVFNFVPLHQSVRRNDINGISKILEKPSEGPDPKDIHDYTPLHYAAAMGCKKVASLLIQQGADTDFRDCSGGTSLHRAAASGHKDVVSLLVAKGADKEVKDRFGETPAYRAAKAGHKDTVIELLGDKMSDLVQTLLSHAAERGNEAIARLLLDSSKVNINARSSSGYY</sequence>
<accession>A0A2K0WCY9</accession>
<keyword evidence="1" id="KW-0677">Repeat</keyword>
<keyword evidence="7" id="KW-1185">Reference proteome</keyword>
<evidence type="ECO:0000256" key="4">
    <source>
        <dbReference type="SAM" id="Phobius"/>
    </source>
</evidence>
<dbReference type="Pfam" id="PF12796">
    <property type="entry name" value="Ank_2"/>
    <property type="match status" value="1"/>
</dbReference>
<feature type="transmembrane region" description="Helical" evidence="4">
    <location>
        <begin position="267"/>
        <end position="290"/>
    </location>
</feature>
<evidence type="ECO:0000256" key="2">
    <source>
        <dbReference type="ARBA" id="ARBA00023043"/>
    </source>
</evidence>
<dbReference type="SMART" id="SM00248">
    <property type="entry name" value="ANK"/>
    <property type="match status" value="5"/>
</dbReference>
<gene>
    <name evidence="6" type="ORF">FNYG_06537</name>
</gene>